<dbReference type="SMART" id="SM00827">
    <property type="entry name" value="PKS_AT"/>
    <property type="match status" value="1"/>
</dbReference>
<dbReference type="InterPro" id="IPR036736">
    <property type="entry name" value="ACP-like_sf"/>
</dbReference>
<dbReference type="InterPro" id="IPR014030">
    <property type="entry name" value="Ketoacyl_synth_N"/>
</dbReference>
<name>A0ABU2JAF2_9ACTN</name>
<dbReference type="Pfam" id="PF00550">
    <property type="entry name" value="PP-binding"/>
    <property type="match status" value="1"/>
</dbReference>
<dbReference type="InterPro" id="IPR049552">
    <property type="entry name" value="PKS_DH_N"/>
</dbReference>
<evidence type="ECO:0000313" key="13">
    <source>
        <dbReference type="EMBL" id="MDT0261965.1"/>
    </source>
</evidence>
<dbReference type="Pfam" id="PF14765">
    <property type="entry name" value="PS-DH"/>
    <property type="match status" value="1"/>
</dbReference>
<dbReference type="InterPro" id="IPR055123">
    <property type="entry name" value="SpnB-like_Rossmann"/>
</dbReference>
<dbReference type="InterPro" id="IPR016039">
    <property type="entry name" value="Thiolase-like"/>
</dbReference>
<evidence type="ECO:0000256" key="1">
    <source>
        <dbReference type="ARBA" id="ARBA00001957"/>
    </source>
</evidence>
<dbReference type="RefSeq" id="WP_311423119.1">
    <property type="nucleotide sequence ID" value="NZ_JAVREH010000012.1"/>
</dbReference>
<evidence type="ECO:0000313" key="14">
    <source>
        <dbReference type="Proteomes" id="UP001183176"/>
    </source>
</evidence>
<dbReference type="Gene3D" id="3.10.129.110">
    <property type="entry name" value="Polyketide synthase dehydratase"/>
    <property type="match status" value="1"/>
</dbReference>
<dbReference type="SUPFAM" id="SSF47336">
    <property type="entry name" value="ACP-like"/>
    <property type="match status" value="1"/>
</dbReference>
<dbReference type="Pfam" id="PF02801">
    <property type="entry name" value="Ketoacyl-synt_C"/>
    <property type="match status" value="1"/>
</dbReference>
<dbReference type="InterPro" id="IPR020806">
    <property type="entry name" value="PKS_PP-bd"/>
</dbReference>
<dbReference type="Gene3D" id="3.40.366.10">
    <property type="entry name" value="Malonyl-Coenzyme A Acyl Carrier Protein, domain 2"/>
    <property type="match status" value="1"/>
</dbReference>
<keyword evidence="3" id="KW-0596">Phosphopantetheine</keyword>
<dbReference type="PROSITE" id="PS00012">
    <property type="entry name" value="PHOSPHOPANTETHEINE"/>
    <property type="match status" value="1"/>
</dbReference>
<feature type="region of interest" description="C-terminal hotdog fold" evidence="9">
    <location>
        <begin position="1065"/>
        <end position="1198"/>
    </location>
</feature>
<dbReference type="PROSITE" id="PS00606">
    <property type="entry name" value="KS3_1"/>
    <property type="match status" value="1"/>
</dbReference>
<dbReference type="SUPFAM" id="SSF55048">
    <property type="entry name" value="Probable ACP-binding domain of malonyl-CoA ACP transacylase"/>
    <property type="match status" value="1"/>
</dbReference>
<dbReference type="InterPro" id="IPR057326">
    <property type="entry name" value="KR_dom"/>
</dbReference>
<reference evidence="14" key="1">
    <citation type="submission" date="2023-07" db="EMBL/GenBank/DDBJ databases">
        <title>30 novel species of actinomycetes from the DSMZ collection.</title>
        <authorList>
            <person name="Nouioui I."/>
        </authorList>
    </citation>
    <scope>NUCLEOTIDE SEQUENCE [LARGE SCALE GENOMIC DNA]</scope>
    <source>
        <strain evidence="14">DSM 44399</strain>
    </source>
</reference>
<keyword evidence="5" id="KW-0808">Transferase</keyword>
<comment type="pathway">
    <text evidence="2">Antibiotic biosynthesis.</text>
</comment>
<dbReference type="InterPro" id="IPR014031">
    <property type="entry name" value="Ketoacyl_synth_C"/>
</dbReference>
<dbReference type="SUPFAM" id="SSF101173">
    <property type="entry name" value="Docking domain B of the erythromycin polyketide synthase (DEBS)"/>
    <property type="match status" value="1"/>
</dbReference>
<keyword evidence="8" id="KW-0012">Acyltransferase</keyword>
<evidence type="ECO:0000256" key="5">
    <source>
        <dbReference type="ARBA" id="ARBA00022679"/>
    </source>
</evidence>
<dbReference type="Pfam" id="PF00109">
    <property type="entry name" value="ketoacyl-synt"/>
    <property type="match status" value="1"/>
</dbReference>
<dbReference type="Gene3D" id="3.30.70.3290">
    <property type="match status" value="1"/>
</dbReference>
<dbReference type="SUPFAM" id="SSF51735">
    <property type="entry name" value="NAD(P)-binding Rossmann-fold domains"/>
    <property type="match status" value="2"/>
</dbReference>
<dbReference type="PANTHER" id="PTHR43775">
    <property type="entry name" value="FATTY ACID SYNTHASE"/>
    <property type="match status" value="1"/>
</dbReference>
<dbReference type="Gene3D" id="3.40.50.720">
    <property type="entry name" value="NAD(P)-binding Rossmann-like Domain"/>
    <property type="match status" value="1"/>
</dbReference>
<evidence type="ECO:0000259" key="12">
    <source>
        <dbReference type="PROSITE" id="PS52019"/>
    </source>
</evidence>
<evidence type="ECO:0000256" key="9">
    <source>
        <dbReference type="PROSITE-ProRule" id="PRU01363"/>
    </source>
</evidence>
<keyword evidence="6" id="KW-0045">Antibiotic biosynthesis</keyword>
<dbReference type="InterPro" id="IPR016035">
    <property type="entry name" value="Acyl_Trfase/lysoPLipase"/>
</dbReference>
<dbReference type="EMBL" id="JAVREH010000012">
    <property type="protein sequence ID" value="MDT0261965.1"/>
    <property type="molecule type" value="Genomic_DNA"/>
</dbReference>
<dbReference type="Pfam" id="PF00698">
    <property type="entry name" value="Acyl_transf_1"/>
    <property type="match status" value="1"/>
</dbReference>
<feature type="domain" description="Carrier" evidence="10">
    <location>
        <begin position="1675"/>
        <end position="1750"/>
    </location>
</feature>
<dbReference type="Gene3D" id="1.10.1200.10">
    <property type="entry name" value="ACP-like"/>
    <property type="match status" value="1"/>
</dbReference>
<dbReference type="InterPro" id="IPR014043">
    <property type="entry name" value="Acyl_transferase_dom"/>
</dbReference>
<dbReference type="PROSITE" id="PS50075">
    <property type="entry name" value="CARRIER"/>
    <property type="match status" value="1"/>
</dbReference>
<keyword evidence="14" id="KW-1185">Reference proteome</keyword>
<dbReference type="InterPro" id="IPR042104">
    <property type="entry name" value="PKS_dehydratase_sf"/>
</dbReference>
<feature type="active site" description="Proton donor; for dehydratase activity" evidence="9">
    <location>
        <position position="1124"/>
    </location>
</feature>
<sequence length="1836" mass="192443">MPTEDKLREYLKRVTVDLSEARRRLSELEDSNREPIAIIGMACRFPGGVTTPEDLWELMADRTDAIGEFPTDRGWDLEGIYDPDPDALGKSYTRNAGFLYDLADFDAGFFEMSPRSALATDPQHRLFLETSWEAFERAGIDVTTLQGSQTGVFAGNMYNDYAQRFIGTSPQSVEGILFTSNAYSVLSGRVSYTFGLEGPAVTVDTACSSSLVAIHLAAQALRGGECSLALAGGVSAMATSDTYVEFSRQRALSADGRCRSFSAAASGAAWSEGVGVLLLERLSDAQRNGRRILGVIRGTAVNQDGHSNGMTAPNGPAQERVIAQALADAGLDTRDVDAVEAHGTGTKLGDPIEAQALMATYGQDRLDGQPLWLGSVKSNLGHTQAAAGVAGVIKMVLAMQHGVLPATLHAEEPTPHVDWSAGSLSLLTDAREWPRQGHPRRTGVSSFGISGTNAHLVLEEGPPRSDDPPRAGRQGPLAWLVSARSASALAGQARRLRDFVTANPAAEAADVAYSLATSRALFKHRAVVVGADRDALVAALDAYLAGSPGAGVVTGATRDKMKLAFLFTGQGGQRPGMGAQLYAGYPVFAAAFDEVCDMLDRYLDQPLRELMWARPGTPDAELLNETRYTQPALFAYQVAAFRLLDSLGVRPDAVAGHSVGEFAAAYVAGVWSLADAARLIAIRGRLMHALHAPGAMVAIEASEDELAPMLAGQCRLGIAALNGPTSLVVSGDEADCLALADYWRGVGRRTRRLPVSHAFHSPLMEPMIDDFAAEVKNVSLSEPRLTAVTNSVGGLEELSWVQPEYWIEQIRRAVRFSDTIAGLESGGVNGYLEVGPDAVLSGLVHDSVTASDPVVMPLRRGDRDECEALLSCLAQASVAGVPVGWGTLFDGADNIGPDLPLYAFDRQRYWLEPPRRGIDVAAVGLRPVDHLMLGAAVEVGDGGGVVLTGGVSLADFPWLADHCVAGAVVVPGTAVLDVVLEAAAQVGCDQVEELMFEAPLVLPASGRLFLQVVLDAGGENSRRSVKVYSRPESGTWARCASGVVVAGGLAGGVCDWATAWPPSGVTEIDVTGRYDALEEYGYEYGPAFRGVTAAWSRGADLFAEVVVPAGLEDRGFGIHPAVLDATFHPLLLTGGASELRLPFVFRRVALCASGAGVLRVRLAVSGDDVQVQAADVSGQLVFGIESLRVRTVAPESLASVSRASGPLSYGVDWTPVVAAAGTDGSRWACLGKPIEGLDNFADADELVAAVADGQPAPDFVAVSLGAEVPWSESLPDRARALANQALELLQRWISDDRFALSRLVFLTWGAVGPEVDDVAAASVWGLVRTAQSEHPGRFILADLAGNLIDWTSLAAAVAADETQVAVRDGVLLAPRVARRQAPAAIAPAVNGGTVLITGGTGGLGALVAEHLITQHGVRHLALASRRGPDAPGAAALTARLQALGAQVRVLACDVADRDAVAALLAGISPEHPLTGIVHTAGVLDDATVDGLSAGQLDSVFGPKVDAAWHLHELTLDLPLSMFVLFSSIAGVLGSPGQGNYAAANVTLDGLAAYRRQLGLPGVSVAWGLWNDESSMAGSLSKTELARMSRSGVAALTAEQGLALFDVAAAAPDSLVVAVRWDNGGLHARAEGGALPSVLRGLVRAPRRAAAGAVTAPGGSGLAARLDSLPEADGRRMLTDLVCGHVAAVLAHANAQAVEVERSFSELGFDSLTAVELRNRLELETGIRLPATLAFDHPTVAALVEHLYSTLAPAPPTAEETLRDSLDRVGLMLAADDESRGKLIAILHSTLARWGSGFSSASVNGSSTLNGSQARTVAATVDSATDEEIFALLDNDF</sequence>
<evidence type="ECO:0000256" key="2">
    <source>
        <dbReference type="ARBA" id="ARBA00004792"/>
    </source>
</evidence>
<feature type="region of interest" description="N-terminal hotdog fold" evidence="9">
    <location>
        <begin position="930"/>
        <end position="1051"/>
    </location>
</feature>
<dbReference type="InterPro" id="IPR050091">
    <property type="entry name" value="PKS_NRPS_Biosynth_Enz"/>
</dbReference>
<dbReference type="InterPro" id="IPR049551">
    <property type="entry name" value="PKS_DH_C"/>
</dbReference>
<dbReference type="InterPro" id="IPR036299">
    <property type="entry name" value="Polyketide_synth_docking_sf"/>
</dbReference>
<dbReference type="InterPro" id="IPR016036">
    <property type="entry name" value="Malonyl_transacylase_ACP-bd"/>
</dbReference>
<dbReference type="Pfam" id="PF08659">
    <property type="entry name" value="KR"/>
    <property type="match status" value="1"/>
</dbReference>
<feature type="domain" description="PKS/mFAS DH" evidence="12">
    <location>
        <begin position="930"/>
        <end position="1198"/>
    </location>
</feature>
<evidence type="ECO:0000256" key="3">
    <source>
        <dbReference type="ARBA" id="ARBA00022450"/>
    </source>
</evidence>
<dbReference type="Pfam" id="PF16197">
    <property type="entry name" value="KAsynt_C_assoc"/>
    <property type="match status" value="1"/>
</dbReference>
<evidence type="ECO:0000256" key="6">
    <source>
        <dbReference type="ARBA" id="ARBA00023194"/>
    </source>
</evidence>
<dbReference type="Pfam" id="PF21089">
    <property type="entry name" value="PKS_DH_N"/>
    <property type="match status" value="1"/>
</dbReference>
<comment type="caution">
    <text evidence="13">The sequence shown here is derived from an EMBL/GenBank/DDBJ whole genome shotgun (WGS) entry which is preliminary data.</text>
</comment>
<evidence type="ECO:0000256" key="8">
    <source>
        <dbReference type="ARBA" id="ARBA00023315"/>
    </source>
</evidence>
<feature type="active site" description="Proton acceptor; for dehydratase activity" evidence="9">
    <location>
        <position position="962"/>
    </location>
</feature>
<dbReference type="SMART" id="SM01294">
    <property type="entry name" value="PKS_PP_betabranch"/>
    <property type="match status" value="1"/>
</dbReference>
<dbReference type="InterPro" id="IPR013968">
    <property type="entry name" value="PKS_KR"/>
</dbReference>
<keyword evidence="4" id="KW-0597">Phosphoprotein</keyword>
<dbReference type="InterPro" id="IPR001227">
    <property type="entry name" value="Ac_transferase_dom_sf"/>
</dbReference>
<evidence type="ECO:0000256" key="4">
    <source>
        <dbReference type="ARBA" id="ARBA00022553"/>
    </source>
</evidence>
<dbReference type="InterPro" id="IPR032821">
    <property type="entry name" value="PKS_assoc"/>
</dbReference>
<dbReference type="InterPro" id="IPR020841">
    <property type="entry name" value="PKS_Beta-ketoAc_synthase_dom"/>
</dbReference>
<dbReference type="InterPro" id="IPR018201">
    <property type="entry name" value="Ketoacyl_synth_AS"/>
</dbReference>
<dbReference type="InterPro" id="IPR009081">
    <property type="entry name" value="PP-bd_ACP"/>
</dbReference>
<feature type="domain" description="Ketosynthase family 3 (KS3)" evidence="11">
    <location>
        <begin position="33"/>
        <end position="460"/>
    </location>
</feature>
<organism evidence="13 14">
    <name type="scientific">Jatrophihabitans lederbergiae</name>
    <dbReference type="NCBI Taxonomy" id="3075547"/>
    <lineage>
        <taxon>Bacteria</taxon>
        <taxon>Bacillati</taxon>
        <taxon>Actinomycetota</taxon>
        <taxon>Actinomycetes</taxon>
        <taxon>Jatrophihabitantales</taxon>
        <taxon>Jatrophihabitantaceae</taxon>
        <taxon>Jatrophihabitans</taxon>
    </lineage>
</organism>
<dbReference type="InterPro" id="IPR006162">
    <property type="entry name" value="Ppantetheine_attach_site"/>
</dbReference>
<dbReference type="PROSITE" id="PS52019">
    <property type="entry name" value="PKS_MFAS_DH"/>
    <property type="match status" value="1"/>
</dbReference>
<dbReference type="InterPro" id="IPR015083">
    <property type="entry name" value="NorB/c/GfsB-D-like_docking"/>
</dbReference>
<accession>A0ABU2JAF2</accession>
<evidence type="ECO:0000256" key="7">
    <source>
        <dbReference type="ARBA" id="ARBA00023268"/>
    </source>
</evidence>
<dbReference type="SMART" id="SM00822">
    <property type="entry name" value="PKS_KR"/>
    <property type="match status" value="1"/>
</dbReference>
<dbReference type="Pfam" id="PF08990">
    <property type="entry name" value="Docking"/>
    <property type="match status" value="1"/>
</dbReference>
<dbReference type="SUPFAM" id="SSF53901">
    <property type="entry name" value="Thiolase-like"/>
    <property type="match status" value="1"/>
</dbReference>
<dbReference type="PANTHER" id="PTHR43775:SF51">
    <property type="entry name" value="INACTIVE PHENOLPHTHIOCEROL SYNTHESIS POLYKETIDE SYNTHASE TYPE I PKS1-RELATED"/>
    <property type="match status" value="1"/>
</dbReference>
<keyword evidence="7" id="KW-0511">Multifunctional enzyme</keyword>
<evidence type="ECO:0000259" key="10">
    <source>
        <dbReference type="PROSITE" id="PS50075"/>
    </source>
</evidence>
<dbReference type="SMART" id="SM00825">
    <property type="entry name" value="PKS_KS"/>
    <property type="match status" value="1"/>
</dbReference>
<dbReference type="InterPro" id="IPR036291">
    <property type="entry name" value="NAD(P)-bd_dom_sf"/>
</dbReference>
<dbReference type="CDD" id="cd00833">
    <property type="entry name" value="PKS"/>
    <property type="match status" value="1"/>
</dbReference>
<dbReference type="SMART" id="SM00823">
    <property type="entry name" value="PKS_PP"/>
    <property type="match status" value="1"/>
</dbReference>
<proteinExistence type="predicted"/>
<dbReference type="SUPFAM" id="SSF52151">
    <property type="entry name" value="FabD/lysophospholipase-like"/>
    <property type="match status" value="1"/>
</dbReference>
<dbReference type="Pfam" id="PF22953">
    <property type="entry name" value="SpnB_Rossmann"/>
    <property type="match status" value="1"/>
</dbReference>
<dbReference type="InterPro" id="IPR020807">
    <property type="entry name" value="PKS_DH"/>
</dbReference>
<dbReference type="SMART" id="SM00826">
    <property type="entry name" value="PKS_DH"/>
    <property type="match status" value="1"/>
</dbReference>
<dbReference type="CDD" id="cd08956">
    <property type="entry name" value="KR_3_FAS_SDR_x"/>
    <property type="match status" value="1"/>
</dbReference>
<gene>
    <name evidence="13" type="ORF">RM423_11210</name>
</gene>
<dbReference type="InterPro" id="IPR049900">
    <property type="entry name" value="PKS_mFAS_DH"/>
</dbReference>
<dbReference type="PROSITE" id="PS52004">
    <property type="entry name" value="KS3_2"/>
    <property type="match status" value="1"/>
</dbReference>
<dbReference type="Proteomes" id="UP001183176">
    <property type="component" value="Unassembled WGS sequence"/>
</dbReference>
<dbReference type="Gene3D" id="3.40.47.10">
    <property type="match status" value="1"/>
</dbReference>
<evidence type="ECO:0000259" key="11">
    <source>
        <dbReference type="PROSITE" id="PS52004"/>
    </source>
</evidence>
<comment type="cofactor">
    <cofactor evidence="1">
        <name>pantetheine 4'-phosphate</name>
        <dbReference type="ChEBI" id="CHEBI:47942"/>
    </cofactor>
</comment>
<protein>
    <submittedName>
        <fullName evidence="13">SDR family NAD(P)-dependent oxidoreductase</fullName>
    </submittedName>
</protein>